<dbReference type="PROSITE" id="PS01305">
    <property type="entry name" value="MOAA_NIFB_PQQE"/>
    <property type="match status" value="1"/>
</dbReference>
<dbReference type="SFLD" id="SFLDG01067">
    <property type="entry name" value="SPASM/twitch_domain_containing"/>
    <property type="match status" value="1"/>
</dbReference>
<dbReference type="AlphaFoldDB" id="A0A3E2XJE9"/>
<dbReference type="PANTHER" id="PTHR11228">
    <property type="entry name" value="RADICAL SAM DOMAIN PROTEIN"/>
    <property type="match status" value="1"/>
</dbReference>
<dbReference type="Proteomes" id="UP000261231">
    <property type="component" value="Unassembled WGS sequence"/>
</dbReference>
<sequence>MKKKRFQKIYIEIINRCNLSCSFCPTSDRPARMMSVDEFAKIAAQVTPFTDYICLHVKGEPLMHPWLGDILAIAHQNGLKVNLTTNAVLLPEKHQLLLGETAPRQISLSLHSFDANTMHTRDFRSYLQNAIDFARTFTMTTPGYISFRLWNLDGTAKADQRLRNQFILETLEQAYHLAQPIDAYVGKVHGNAIAPHTYVNFDQLFEWPDEHAPDYGFSGTCHGLRHQLAILADGQVVPCCLDHNGHLALGNIFIESLDTILCKEKSLRIIEDFRSHHIHENLCRRCGYRTRF</sequence>
<protein>
    <submittedName>
        <fullName evidence="9">Radical SAM protein</fullName>
    </submittedName>
</protein>
<dbReference type="Gene3D" id="3.20.20.70">
    <property type="entry name" value="Aldolase class I"/>
    <property type="match status" value="1"/>
</dbReference>
<organism evidence="9 10">
    <name type="scientific">Coprococcus catus</name>
    <dbReference type="NCBI Taxonomy" id="116085"/>
    <lineage>
        <taxon>Bacteria</taxon>
        <taxon>Bacillati</taxon>
        <taxon>Bacillota</taxon>
        <taxon>Clostridia</taxon>
        <taxon>Lachnospirales</taxon>
        <taxon>Lachnospiraceae</taxon>
        <taxon>Coprococcus</taxon>
    </lineage>
</organism>
<dbReference type="CDD" id="cd21122">
    <property type="entry name" value="SPASM_rSAM"/>
    <property type="match status" value="1"/>
</dbReference>
<dbReference type="InterPro" id="IPR023885">
    <property type="entry name" value="4Fe4S-binding_SPASM_dom"/>
</dbReference>
<keyword evidence="5" id="KW-0560">Oxidoreductase</keyword>
<dbReference type="RefSeq" id="WP_117541089.1">
    <property type="nucleotide sequence ID" value="NZ_QVFD01000014.1"/>
</dbReference>
<comment type="caution">
    <text evidence="9">The sequence shown here is derived from an EMBL/GenBank/DDBJ whole genome shotgun (WGS) entry which is preliminary data.</text>
</comment>
<keyword evidence="10" id="KW-1185">Reference proteome</keyword>
<keyword evidence="4" id="KW-0479">Metal-binding</keyword>
<proteinExistence type="predicted"/>
<dbReference type="SFLD" id="SFLDS00029">
    <property type="entry name" value="Radical_SAM"/>
    <property type="match status" value="1"/>
</dbReference>
<keyword evidence="7" id="KW-0411">Iron-sulfur</keyword>
<evidence type="ECO:0000259" key="8">
    <source>
        <dbReference type="PROSITE" id="PS51918"/>
    </source>
</evidence>
<dbReference type="InterPro" id="IPR007197">
    <property type="entry name" value="rSAM"/>
</dbReference>
<evidence type="ECO:0000256" key="3">
    <source>
        <dbReference type="ARBA" id="ARBA00022691"/>
    </source>
</evidence>
<keyword evidence="2" id="KW-0004">4Fe-4S</keyword>
<gene>
    <name evidence="9" type="ORF">DW747_12795</name>
</gene>
<reference evidence="9 10" key="1">
    <citation type="submission" date="2018-08" db="EMBL/GenBank/DDBJ databases">
        <title>A genome reference for cultivated species of the human gut microbiota.</title>
        <authorList>
            <person name="Zou Y."/>
            <person name="Xue W."/>
            <person name="Luo G."/>
        </authorList>
    </citation>
    <scope>NUCLEOTIDE SEQUENCE [LARGE SCALE GENOMIC DNA]</scope>
    <source>
        <strain evidence="9 10">AM28-39</strain>
    </source>
</reference>
<evidence type="ECO:0000256" key="5">
    <source>
        <dbReference type="ARBA" id="ARBA00023002"/>
    </source>
</evidence>
<dbReference type="OrthoDB" id="9805809at2"/>
<dbReference type="Pfam" id="PF13186">
    <property type="entry name" value="SPASM"/>
    <property type="match status" value="1"/>
</dbReference>
<dbReference type="InterPro" id="IPR050377">
    <property type="entry name" value="Radical_SAM_PqqE_MftC-like"/>
</dbReference>
<dbReference type="EMBL" id="QVFD01000014">
    <property type="protein sequence ID" value="RGC44651.1"/>
    <property type="molecule type" value="Genomic_DNA"/>
</dbReference>
<comment type="cofactor">
    <cofactor evidence="1">
        <name>[4Fe-4S] cluster</name>
        <dbReference type="ChEBI" id="CHEBI:49883"/>
    </cofactor>
</comment>
<dbReference type="InterPro" id="IPR000385">
    <property type="entry name" value="MoaA_NifB_PqqE_Fe-S-bd_CS"/>
</dbReference>
<evidence type="ECO:0000256" key="1">
    <source>
        <dbReference type="ARBA" id="ARBA00001966"/>
    </source>
</evidence>
<dbReference type="Pfam" id="PF04055">
    <property type="entry name" value="Radical_SAM"/>
    <property type="match status" value="1"/>
</dbReference>
<evidence type="ECO:0000256" key="6">
    <source>
        <dbReference type="ARBA" id="ARBA00023004"/>
    </source>
</evidence>
<accession>A0A3E2XJE9</accession>
<dbReference type="CDD" id="cd01335">
    <property type="entry name" value="Radical_SAM"/>
    <property type="match status" value="1"/>
</dbReference>
<name>A0A3E2XJE9_9FIRM</name>
<keyword evidence="6" id="KW-0408">Iron</keyword>
<evidence type="ECO:0000313" key="10">
    <source>
        <dbReference type="Proteomes" id="UP000261231"/>
    </source>
</evidence>
<dbReference type="InterPro" id="IPR013785">
    <property type="entry name" value="Aldolase_TIM"/>
</dbReference>
<evidence type="ECO:0000313" key="9">
    <source>
        <dbReference type="EMBL" id="RGC44651.1"/>
    </source>
</evidence>
<dbReference type="PANTHER" id="PTHR11228:SF7">
    <property type="entry name" value="PQQA PEPTIDE CYCLASE"/>
    <property type="match status" value="1"/>
</dbReference>
<dbReference type="GO" id="GO:0046872">
    <property type="term" value="F:metal ion binding"/>
    <property type="evidence" value="ECO:0007669"/>
    <property type="project" value="UniProtKB-KW"/>
</dbReference>
<dbReference type="SUPFAM" id="SSF102114">
    <property type="entry name" value="Radical SAM enzymes"/>
    <property type="match status" value="1"/>
</dbReference>
<evidence type="ECO:0000256" key="7">
    <source>
        <dbReference type="ARBA" id="ARBA00023014"/>
    </source>
</evidence>
<dbReference type="GO" id="GO:0051539">
    <property type="term" value="F:4 iron, 4 sulfur cluster binding"/>
    <property type="evidence" value="ECO:0007669"/>
    <property type="project" value="UniProtKB-KW"/>
</dbReference>
<dbReference type="InterPro" id="IPR058240">
    <property type="entry name" value="rSAM_sf"/>
</dbReference>
<evidence type="ECO:0000256" key="2">
    <source>
        <dbReference type="ARBA" id="ARBA00022485"/>
    </source>
</evidence>
<dbReference type="GO" id="GO:0016491">
    <property type="term" value="F:oxidoreductase activity"/>
    <property type="evidence" value="ECO:0007669"/>
    <property type="project" value="UniProtKB-KW"/>
</dbReference>
<dbReference type="PROSITE" id="PS51918">
    <property type="entry name" value="RADICAL_SAM"/>
    <property type="match status" value="1"/>
</dbReference>
<feature type="domain" description="Radical SAM core" evidence="8">
    <location>
        <begin position="3"/>
        <end position="233"/>
    </location>
</feature>
<keyword evidence="3" id="KW-0949">S-adenosyl-L-methionine</keyword>
<evidence type="ECO:0000256" key="4">
    <source>
        <dbReference type="ARBA" id="ARBA00022723"/>
    </source>
</evidence>